<organism evidence="1 2">
    <name type="scientific">Larkinella insperata</name>
    <dbReference type="NCBI Taxonomy" id="332158"/>
    <lineage>
        <taxon>Bacteria</taxon>
        <taxon>Pseudomonadati</taxon>
        <taxon>Bacteroidota</taxon>
        <taxon>Cytophagia</taxon>
        <taxon>Cytophagales</taxon>
        <taxon>Spirosomataceae</taxon>
        <taxon>Larkinella</taxon>
    </lineage>
</organism>
<gene>
    <name evidence="1" type="ORF">ACFQ4C_20210</name>
</gene>
<proteinExistence type="predicted"/>
<reference evidence="2" key="1">
    <citation type="journal article" date="2019" name="Int. J. Syst. Evol. Microbiol.">
        <title>The Global Catalogue of Microorganisms (GCM) 10K type strain sequencing project: providing services to taxonomists for standard genome sequencing and annotation.</title>
        <authorList>
            <consortium name="The Broad Institute Genomics Platform"/>
            <consortium name="The Broad Institute Genome Sequencing Center for Infectious Disease"/>
            <person name="Wu L."/>
            <person name="Ma J."/>
        </authorList>
    </citation>
    <scope>NUCLEOTIDE SEQUENCE [LARGE SCALE GENOMIC DNA]</scope>
    <source>
        <strain evidence="2">CCUG 55608</strain>
    </source>
</reference>
<accession>A0ABW3QKD1</accession>
<name>A0ABW3QKD1_9BACT</name>
<evidence type="ECO:0000313" key="1">
    <source>
        <dbReference type="EMBL" id="MFD1143461.1"/>
    </source>
</evidence>
<keyword evidence="2" id="KW-1185">Reference proteome</keyword>
<dbReference type="EMBL" id="JBHTLP010000011">
    <property type="protein sequence ID" value="MFD1143461.1"/>
    <property type="molecule type" value="Genomic_DNA"/>
</dbReference>
<protein>
    <recommendedName>
        <fullName evidence="3">Galactose oxidase</fullName>
    </recommendedName>
</protein>
<dbReference type="RefSeq" id="WP_265991422.1">
    <property type="nucleotide sequence ID" value="NZ_CP110973.1"/>
</dbReference>
<evidence type="ECO:0008006" key="3">
    <source>
        <dbReference type="Google" id="ProtNLM"/>
    </source>
</evidence>
<dbReference type="InterPro" id="IPR011043">
    <property type="entry name" value="Gal_Oxase/kelch_b-propeller"/>
</dbReference>
<dbReference type="SUPFAM" id="SSF50965">
    <property type="entry name" value="Galactose oxidase, central domain"/>
    <property type="match status" value="1"/>
</dbReference>
<sequence>MRDHVSPQQPGGWRTLAELPGSTPFFLVNLQGNLYAGTGNGQYPDLLTKLWQYDAETNSWKSKKDFPGKLADGLSYFTVAGKLYVGFSTTGETDPFASFGLEVYSSNFYEYDPATDNWKTVAAPPRYGRGAISFPLQPYGVALWGTYRNMSSQQTKFNAGGVVYDAVKGWMPVNVTISNLPAIPQITDDRIQSQVMASRVIRYRGFGFSINNRVYTGGGDTRHSSTVDPFYGYEEVRKDVLARELYEFEIAEKPGSLDLAVSNAIKAPAPDYDLTLASQAFALDQTGYIITAHGQLVSFRPASNQWQKFNDLTSPLVVGTGAAGKAYFINQTHQLLEYTPD</sequence>
<dbReference type="InterPro" id="IPR015915">
    <property type="entry name" value="Kelch-typ_b-propeller"/>
</dbReference>
<comment type="caution">
    <text evidence="1">The sequence shown here is derived from an EMBL/GenBank/DDBJ whole genome shotgun (WGS) entry which is preliminary data.</text>
</comment>
<evidence type="ECO:0000313" key="2">
    <source>
        <dbReference type="Proteomes" id="UP001597116"/>
    </source>
</evidence>
<dbReference type="Proteomes" id="UP001597116">
    <property type="component" value="Unassembled WGS sequence"/>
</dbReference>
<dbReference type="Gene3D" id="2.120.10.80">
    <property type="entry name" value="Kelch-type beta propeller"/>
    <property type="match status" value="1"/>
</dbReference>